<evidence type="ECO:0000259" key="8">
    <source>
        <dbReference type="PROSITE" id="PS50113"/>
    </source>
</evidence>
<dbReference type="NCBIfam" id="TIGR00229">
    <property type="entry name" value="sensory_box"/>
    <property type="match status" value="5"/>
</dbReference>
<gene>
    <name evidence="9" type="ORF">ACFS7Z_14655</name>
</gene>
<dbReference type="Gene3D" id="1.10.287.130">
    <property type="match status" value="1"/>
</dbReference>
<keyword evidence="4" id="KW-0808">Transferase</keyword>
<dbReference type="PANTHER" id="PTHR43304">
    <property type="entry name" value="PHYTOCHROME-LIKE PROTEIN CPH1"/>
    <property type="match status" value="1"/>
</dbReference>
<dbReference type="SUPFAM" id="SSF55785">
    <property type="entry name" value="PYP-like sensor domain (PAS domain)"/>
    <property type="match status" value="5"/>
</dbReference>
<reference evidence="10" key="1">
    <citation type="journal article" date="2019" name="Int. J. Syst. Evol. Microbiol.">
        <title>The Global Catalogue of Microorganisms (GCM) 10K type strain sequencing project: providing services to taxonomists for standard genome sequencing and annotation.</title>
        <authorList>
            <consortium name="The Broad Institute Genomics Platform"/>
            <consortium name="The Broad Institute Genome Sequencing Center for Infectious Disease"/>
            <person name="Wu L."/>
            <person name="Ma J."/>
        </authorList>
    </citation>
    <scope>NUCLEOTIDE SEQUENCE [LARGE SCALE GENOMIC DNA]</scope>
    <source>
        <strain evidence="10">KCTC 23984</strain>
    </source>
</reference>
<dbReference type="InterPro" id="IPR035965">
    <property type="entry name" value="PAS-like_dom_sf"/>
</dbReference>
<dbReference type="RefSeq" id="WP_377485872.1">
    <property type="nucleotide sequence ID" value="NZ_JBHUOX010000010.1"/>
</dbReference>
<organism evidence="9 10">
    <name type="scientific">Pontibacter toksunensis</name>
    <dbReference type="NCBI Taxonomy" id="1332631"/>
    <lineage>
        <taxon>Bacteria</taxon>
        <taxon>Pseudomonadati</taxon>
        <taxon>Bacteroidota</taxon>
        <taxon>Cytophagia</taxon>
        <taxon>Cytophagales</taxon>
        <taxon>Hymenobacteraceae</taxon>
        <taxon>Pontibacter</taxon>
    </lineage>
</organism>
<dbReference type="SUPFAM" id="SSF47384">
    <property type="entry name" value="Homodimeric domain of signal transducing histidine kinase"/>
    <property type="match status" value="1"/>
</dbReference>
<dbReference type="InterPro" id="IPR000014">
    <property type="entry name" value="PAS"/>
</dbReference>
<feature type="domain" description="PAC" evidence="8">
    <location>
        <begin position="436"/>
        <end position="490"/>
    </location>
</feature>
<evidence type="ECO:0000259" key="6">
    <source>
        <dbReference type="PROSITE" id="PS50109"/>
    </source>
</evidence>
<dbReference type="SUPFAM" id="SSF55874">
    <property type="entry name" value="ATPase domain of HSP90 chaperone/DNA topoisomerase II/histidine kinase"/>
    <property type="match status" value="1"/>
</dbReference>
<dbReference type="Pfam" id="PF08448">
    <property type="entry name" value="PAS_4"/>
    <property type="match status" value="1"/>
</dbReference>
<evidence type="ECO:0000256" key="4">
    <source>
        <dbReference type="ARBA" id="ARBA00022679"/>
    </source>
</evidence>
<keyword evidence="10" id="KW-1185">Reference proteome</keyword>
<dbReference type="SMART" id="SM00387">
    <property type="entry name" value="HATPase_c"/>
    <property type="match status" value="1"/>
</dbReference>
<dbReference type="InterPro" id="IPR052162">
    <property type="entry name" value="Sensor_kinase/Photoreceptor"/>
</dbReference>
<protein>
    <recommendedName>
        <fullName evidence="2">histidine kinase</fullName>
        <ecNumber evidence="2">2.7.13.3</ecNumber>
    </recommendedName>
</protein>
<dbReference type="Pfam" id="PF13426">
    <property type="entry name" value="PAS_9"/>
    <property type="match status" value="3"/>
</dbReference>
<evidence type="ECO:0000259" key="7">
    <source>
        <dbReference type="PROSITE" id="PS50112"/>
    </source>
</evidence>
<evidence type="ECO:0000313" key="9">
    <source>
        <dbReference type="EMBL" id="MFD3001609.1"/>
    </source>
</evidence>
<feature type="domain" description="PAS" evidence="7">
    <location>
        <begin position="24"/>
        <end position="76"/>
    </location>
</feature>
<dbReference type="SMART" id="SM00086">
    <property type="entry name" value="PAC"/>
    <property type="match status" value="3"/>
</dbReference>
<feature type="domain" description="PAS" evidence="7">
    <location>
        <begin position="128"/>
        <end position="198"/>
    </location>
</feature>
<dbReference type="InterPro" id="IPR013767">
    <property type="entry name" value="PAS_fold"/>
</dbReference>
<dbReference type="InterPro" id="IPR013656">
    <property type="entry name" value="PAS_4"/>
</dbReference>
<dbReference type="EMBL" id="JBHUOX010000010">
    <property type="protein sequence ID" value="MFD3001609.1"/>
    <property type="molecule type" value="Genomic_DNA"/>
</dbReference>
<dbReference type="Pfam" id="PF00989">
    <property type="entry name" value="PAS"/>
    <property type="match status" value="1"/>
</dbReference>
<dbReference type="InterPro" id="IPR003594">
    <property type="entry name" value="HATPase_dom"/>
</dbReference>
<dbReference type="PROSITE" id="PS50112">
    <property type="entry name" value="PAS"/>
    <property type="match status" value="5"/>
</dbReference>
<dbReference type="EC" id="2.7.13.3" evidence="2"/>
<feature type="domain" description="PAC" evidence="8">
    <location>
        <begin position="559"/>
        <end position="613"/>
    </location>
</feature>
<dbReference type="PRINTS" id="PR00344">
    <property type="entry name" value="BCTRLSENSOR"/>
</dbReference>
<evidence type="ECO:0000256" key="2">
    <source>
        <dbReference type="ARBA" id="ARBA00012438"/>
    </source>
</evidence>
<accession>A0ABW6BZ00</accession>
<keyword evidence="3" id="KW-0597">Phosphoprotein</keyword>
<dbReference type="PANTHER" id="PTHR43304:SF1">
    <property type="entry name" value="PAC DOMAIN-CONTAINING PROTEIN"/>
    <property type="match status" value="1"/>
</dbReference>
<feature type="domain" description="PAS" evidence="7">
    <location>
        <begin position="251"/>
        <end position="302"/>
    </location>
</feature>
<evidence type="ECO:0000313" key="10">
    <source>
        <dbReference type="Proteomes" id="UP001597641"/>
    </source>
</evidence>
<comment type="caution">
    <text evidence="9">The sequence shown here is derived from an EMBL/GenBank/DDBJ whole genome shotgun (WGS) entry which is preliminary data.</text>
</comment>
<dbReference type="CDD" id="cd00130">
    <property type="entry name" value="PAS"/>
    <property type="match status" value="5"/>
</dbReference>
<feature type="domain" description="PAS" evidence="7">
    <location>
        <begin position="364"/>
        <end position="416"/>
    </location>
</feature>
<proteinExistence type="predicted"/>
<evidence type="ECO:0000256" key="1">
    <source>
        <dbReference type="ARBA" id="ARBA00000085"/>
    </source>
</evidence>
<feature type="domain" description="Histidine kinase" evidence="6">
    <location>
        <begin position="631"/>
        <end position="846"/>
    </location>
</feature>
<dbReference type="Gene3D" id="3.30.565.10">
    <property type="entry name" value="Histidine kinase-like ATPase, C-terminal domain"/>
    <property type="match status" value="1"/>
</dbReference>
<dbReference type="SMART" id="SM00091">
    <property type="entry name" value="PAS"/>
    <property type="match status" value="5"/>
</dbReference>
<evidence type="ECO:0000256" key="3">
    <source>
        <dbReference type="ARBA" id="ARBA00022553"/>
    </source>
</evidence>
<dbReference type="InterPro" id="IPR000700">
    <property type="entry name" value="PAS-assoc_C"/>
</dbReference>
<dbReference type="InterPro" id="IPR004358">
    <property type="entry name" value="Sig_transdc_His_kin-like_C"/>
</dbReference>
<evidence type="ECO:0000256" key="5">
    <source>
        <dbReference type="ARBA" id="ARBA00022777"/>
    </source>
</evidence>
<dbReference type="InterPro" id="IPR036890">
    <property type="entry name" value="HATPase_C_sf"/>
</dbReference>
<dbReference type="InterPro" id="IPR005467">
    <property type="entry name" value="His_kinase_dom"/>
</dbReference>
<dbReference type="PROSITE" id="PS50109">
    <property type="entry name" value="HIS_KIN"/>
    <property type="match status" value="1"/>
</dbReference>
<dbReference type="Pfam" id="PF02518">
    <property type="entry name" value="HATPase_c"/>
    <property type="match status" value="1"/>
</dbReference>
<dbReference type="InterPro" id="IPR001610">
    <property type="entry name" value="PAC"/>
</dbReference>
<dbReference type="Gene3D" id="3.30.450.20">
    <property type="entry name" value="PAS domain"/>
    <property type="match status" value="5"/>
</dbReference>
<dbReference type="InterPro" id="IPR036097">
    <property type="entry name" value="HisK_dim/P_sf"/>
</dbReference>
<keyword evidence="5" id="KW-0418">Kinase</keyword>
<feature type="domain" description="PAS" evidence="7">
    <location>
        <begin position="487"/>
        <end position="531"/>
    </location>
</feature>
<dbReference type="PROSITE" id="PS50113">
    <property type="entry name" value="PAC"/>
    <property type="match status" value="2"/>
</dbReference>
<dbReference type="Proteomes" id="UP001597641">
    <property type="component" value="Unassembled WGS sequence"/>
</dbReference>
<comment type="catalytic activity">
    <reaction evidence="1">
        <text>ATP + protein L-histidine = ADP + protein N-phospho-L-histidine.</text>
        <dbReference type="EC" id="2.7.13.3"/>
    </reaction>
</comment>
<name>A0ABW6BZ00_9BACT</name>
<sequence length="846" mass="96290">MKTDQALFDFEKMVIHSLDLIGGIDRDGYIQYVSDACKQILGYERNELMGHHYSDFLQADDLFDTMQAIENLNGDSRRTSFENHYIHKDGHVVPIRWYGVWSEDDQVLYCVGRDMTTQKLGQSRLHESEQRYRALFDNNPDIVFVENRQGLITEVNQQVVKTLGIREELLVNAPASSFLPPDMAAVNERYLRQALQGESMRFEFEFEKNGKVRIYDTIKYPVIVKDEVVCVQTVAKEVTSLVHSYNTIKRLAKRLSTIFESITNAFFTLDKGWNFTYINSEAERLLSLDREYYLGKNAWRELPSEINGAFYQQYHLAVETRKAVQFEAYYKPTDVWLDVRAFPSEEGISVYFDNITEKVKARHELEKLSLVASKTTNGVIITNSARRIEWVNEGFTRLTGYSLDEVTGKIPSDFLHGHRTDQKAFEAVKEKMNRCQPVSFEVLNYKKNGEELWLSVQVNPTCNGKGEILGFVTVQTDITDRVKSQQELEKLSLVASGTDNGVIITDANGLTEWVNEGFTKTTGYTLSEIAGIKPGKLLQGEETEEATAKMIGEKLRLGVHFNALLLNYKKSGEKFWVSMDITPVFDNVGAVRQFVAILKDVTFRKEAEANLLKMTQDLYAKNSDQQQFTYLVSHNLRAPVANALGLANLLTRLDKNSELYEKSLSTLSQSIAQLDTVLRDINTILTIRDSKENLEQELVDVNLVIEQVLSSLQEPLQNCGGALFNYVENELSVSVNKAYLYSIFYNFLSNAIKYRSEERPLVVRIKSFGNSGKGTFISFSDNGSGFDMQRANNNLFKLYKRFHTDKKGRGIGLYLVKTHLEAMGGHVEATSQVGVGTRFLMYLPKA</sequence>